<evidence type="ECO:0000259" key="2">
    <source>
        <dbReference type="Pfam" id="PF25757"/>
    </source>
</evidence>
<dbReference type="GO" id="GO:0036159">
    <property type="term" value="P:inner dynein arm assembly"/>
    <property type="evidence" value="ECO:0007669"/>
    <property type="project" value="TreeGrafter"/>
</dbReference>
<dbReference type="OrthoDB" id="413572at2759"/>
<dbReference type="Pfam" id="PF25757">
    <property type="entry name" value="TPR_DNAAF5"/>
    <property type="match status" value="1"/>
</dbReference>
<dbReference type="InterPro" id="IPR057978">
    <property type="entry name" value="TPR_DAAF5"/>
</dbReference>
<dbReference type="Pfam" id="PF24573">
    <property type="entry name" value="HEAT_DAAF5"/>
    <property type="match status" value="1"/>
</dbReference>
<dbReference type="SUPFAM" id="SSF48371">
    <property type="entry name" value="ARM repeat"/>
    <property type="match status" value="1"/>
</dbReference>
<comment type="caution">
    <text evidence="3">The sequence shown here is derived from an EMBL/GenBank/DDBJ whole genome shotgun (WGS) entry which is preliminary data.</text>
</comment>
<dbReference type="PANTHER" id="PTHR16216:SF2">
    <property type="entry name" value="DYNEIN AXONEMAL ASSEMBLY FACTOR 5"/>
    <property type="match status" value="1"/>
</dbReference>
<proteinExistence type="predicted"/>
<feature type="domain" description="Dynein axonemal assembly factor 5 TPR repeats" evidence="2">
    <location>
        <begin position="22"/>
        <end position="305"/>
    </location>
</feature>
<dbReference type="InterPro" id="IPR056497">
    <property type="entry name" value="HEAT_DAAF5"/>
</dbReference>
<dbReference type="GO" id="GO:0036158">
    <property type="term" value="P:outer dynein arm assembly"/>
    <property type="evidence" value="ECO:0007669"/>
    <property type="project" value="TreeGrafter"/>
</dbReference>
<dbReference type="FunFam" id="1.25.10.10:FF:000746">
    <property type="entry name" value="Dynein assembly factor 5, axonemal"/>
    <property type="match status" value="1"/>
</dbReference>
<dbReference type="Gene3D" id="1.25.10.10">
    <property type="entry name" value="Leucine-rich Repeat Variant"/>
    <property type="match status" value="4"/>
</dbReference>
<dbReference type="AlphaFoldDB" id="A0A9Q1HQI2"/>
<reference evidence="3" key="1">
    <citation type="journal article" date="2023" name="Science">
        <title>Genome structures resolve the early diversification of teleost fishes.</title>
        <authorList>
            <person name="Parey E."/>
            <person name="Louis A."/>
            <person name="Montfort J."/>
            <person name="Bouchez O."/>
            <person name="Roques C."/>
            <person name="Iampietro C."/>
            <person name="Lluch J."/>
            <person name="Castinel A."/>
            <person name="Donnadieu C."/>
            <person name="Desvignes T."/>
            <person name="Floi Bucao C."/>
            <person name="Jouanno E."/>
            <person name="Wen M."/>
            <person name="Mejri S."/>
            <person name="Dirks R."/>
            <person name="Jansen H."/>
            <person name="Henkel C."/>
            <person name="Chen W.J."/>
            <person name="Zahm M."/>
            <person name="Cabau C."/>
            <person name="Klopp C."/>
            <person name="Thompson A.W."/>
            <person name="Robinson-Rechavi M."/>
            <person name="Braasch I."/>
            <person name="Lecointre G."/>
            <person name="Bobe J."/>
            <person name="Postlethwait J.H."/>
            <person name="Berthelot C."/>
            <person name="Roest Crollius H."/>
            <person name="Guiguen Y."/>
        </authorList>
    </citation>
    <scope>NUCLEOTIDE SEQUENCE</scope>
    <source>
        <strain evidence="3">Concon-B</strain>
    </source>
</reference>
<dbReference type="GO" id="GO:0003341">
    <property type="term" value="P:cilium movement"/>
    <property type="evidence" value="ECO:0007669"/>
    <property type="project" value="TreeGrafter"/>
</dbReference>
<evidence type="ECO:0000313" key="3">
    <source>
        <dbReference type="EMBL" id="KAJ8254196.1"/>
    </source>
</evidence>
<dbReference type="EMBL" id="JAFJMO010000016">
    <property type="protein sequence ID" value="KAJ8254196.1"/>
    <property type="molecule type" value="Genomic_DNA"/>
</dbReference>
<name>A0A9Q1HQI2_CONCO</name>
<organism evidence="3 4">
    <name type="scientific">Conger conger</name>
    <name type="common">Conger eel</name>
    <name type="synonym">Muraena conger</name>
    <dbReference type="NCBI Taxonomy" id="82655"/>
    <lineage>
        <taxon>Eukaryota</taxon>
        <taxon>Metazoa</taxon>
        <taxon>Chordata</taxon>
        <taxon>Craniata</taxon>
        <taxon>Vertebrata</taxon>
        <taxon>Euteleostomi</taxon>
        <taxon>Actinopterygii</taxon>
        <taxon>Neopterygii</taxon>
        <taxon>Teleostei</taxon>
        <taxon>Anguilliformes</taxon>
        <taxon>Congridae</taxon>
        <taxon>Conger</taxon>
    </lineage>
</organism>
<dbReference type="GO" id="GO:0045505">
    <property type="term" value="F:dynein intermediate chain binding"/>
    <property type="evidence" value="ECO:0007669"/>
    <property type="project" value="TreeGrafter"/>
</dbReference>
<keyword evidence="4" id="KW-1185">Reference proteome</keyword>
<dbReference type="PANTHER" id="PTHR16216">
    <property type="entry name" value="DYNEIN ASSEMBLY FACTOR 5, AXONEMAL"/>
    <property type="match status" value="1"/>
</dbReference>
<feature type="domain" description="Dynein axonemal assembly factor 5 HEAT-repeat" evidence="1">
    <location>
        <begin position="315"/>
        <end position="511"/>
    </location>
</feature>
<dbReference type="Proteomes" id="UP001152803">
    <property type="component" value="Unassembled WGS sequence"/>
</dbReference>
<sequence length="837" mass="92764">MATGDERGAAEVLRALARHLNCLNEDSKNTRKRALESIRRETFEKSLSSDVLQEVFASILKSLLKCLSDPMERCRETAIQMIGDFIRSVPKPEDCLPYFIPAFTHRLGGKEILEPAEELRLSMMEVLSLTVEVCGSRLAPYLDDMVKILQRTIVDPYPEVKKETCKCTVNFARSIPAHFHMQAESLVKPLMQTVSHQHSRVRVAVVEATGAVIQYSSGKPVDDVLSHLAQRLFDDSPQVRKAVTAVVGGWLLDLPDRYSFFHKLIPLLLTSLTDEVPEIRLLAEDLWRRTGAQWEKENEQDLKDKLDFLLEPPAHYPPGVERPGLGCRELVSRNLSKLLPAVGRDLGDWLAGTRAKTARLLSVLLLHAEDHSTQHLQPLLATLYRGCADGEPAVVQSCLESAELLGRFVHPEVSLKLLLAHAENASSSSSSSASLAVLAAVLRGGSGHALRPHLLRIGDALAHPDLWHESQQCVYVQVLGCVQALLGVCEGDCGPISLQLLQVLLTVRSLSTEPQLWSTVEETTGALCSELGLAGEAELYRQHMPQLIGWLSQTQRAWTNHSIQRLQLQVLVVQSGPVIGEFLPLLMPLLQDCVQPSRDPEMRLHLFTLLSKLLLDAPNTLDSQGKFSEHLEVFLRELLLPNLEWHAGRTAAAIRTTALSCLYALLQGGGVSAQQLQAVQAQLTPRVLAALDEDSQTSRLLASRSLLTLLRLIGPNLHPDCLNTIYPELLKRADDSSQEVRSVCLSALGCWFSSVGQSYDRQVCGPHLQLLFQQLLLHMDDPEGSVQDHVLDVLKAGSSVHPELLRQEVEAVRDKQRSPSRCDQLLRHLQSIPRDSA</sequence>
<evidence type="ECO:0000259" key="1">
    <source>
        <dbReference type="Pfam" id="PF24573"/>
    </source>
</evidence>
<accession>A0A9Q1HQI2</accession>
<evidence type="ECO:0000313" key="4">
    <source>
        <dbReference type="Proteomes" id="UP001152803"/>
    </source>
</evidence>
<dbReference type="GO" id="GO:0005737">
    <property type="term" value="C:cytoplasm"/>
    <property type="evidence" value="ECO:0007669"/>
    <property type="project" value="TreeGrafter"/>
</dbReference>
<gene>
    <name evidence="3" type="ORF">COCON_G00208080</name>
</gene>
<dbReference type="InterPro" id="IPR016024">
    <property type="entry name" value="ARM-type_fold"/>
</dbReference>
<dbReference type="InterPro" id="IPR052623">
    <property type="entry name" value="DAAF5"/>
</dbReference>
<protein>
    <submittedName>
        <fullName evidence="3">Uncharacterized protein</fullName>
    </submittedName>
</protein>
<dbReference type="InterPro" id="IPR011989">
    <property type="entry name" value="ARM-like"/>
</dbReference>